<comment type="caution">
    <text evidence="2">The sequence shown here is derived from an EMBL/GenBank/DDBJ whole genome shotgun (WGS) entry which is preliminary data.</text>
</comment>
<evidence type="ECO:0000256" key="1">
    <source>
        <dbReference type="SAM" id="Coils"/>
    </source>
</evidence>
<dbReference type="VEuPathDB" id="FungiDB:RhiirFUN_003068"/>
<keyword evidence="1" id="KW-0175">Coiled coil</keyword>
<gene>
    <name evidence="2" type="ORF">GLOIN_2v1778764</name>
</gene>
<evidence type="ECO:0000313" key="3">
    <source>
        <dbReference type="Proteomes" id="UP000018888"/>
    </source>
</evidence>
<dbReference type="VEuPathDB" id="FungiDB:RhiirFUN_001158"/>
<feature type="coiled-coil region" evidence="1">
    <location>
        <begin position="668"/>
        <end position="701"/>
    </location>
</feature>
<accession>A0A2P4PRD3</accession>
<organism evidence="2 3">
    <name type="scientific">Rhizophagus irregularis (strain DAOM 181602 / DAOM 197198 / MUCL 43194)</name>
    <name type="common">Arbuscular mycorrhizal fungus</name>
    <name type="synonym">Glomus intraradices</name>
    <dbReference type="NCBI Taxonomy" id="747089"/>
    <lineage>
        <taxon>Eukaryota</taxon>
        <taxon>Fungi</taxon>
        <taxon>Fungi incertae sedis</taxon>
        <taxon>Mucoromycota</taxon>
        <taxon>Glomeromycotina</taxon>
        <taxon>Glomeromycetes</taxon>
        <taxon>Glomerales</taxon>
        <taxon>Glomeraceae</taxon>
        <taxon>Rhizophagus</taxon>
    </lineage>
</organism>
<dbReference type="VEuPathDB" id="FungiDB:RhiirFUN_006974"/>
<evidence type="ECO:0000313" key="2">
    <source>
        <dbReference type="EMBL" id="POG67958.1"/>
    </source>
</evidence>
<dbReference type="AlphaFoldDB" id="A0A2P4PRD3"/>
<reference evidence="2 3" key="2">
    <citation type="journal article" date="2018" name="New Phytol.">
        <title>High intraspecific genome diversity in the model arbuscular mycorrhizal symbiont Rhizophagus irregularis.</title>
        <authorList>
            <person name="Chen E.C.H."/>
            <person name="Morin E."/>
            <person name="Beaudet D."/>
            <person name="Noel J."/>
            <person name="Yildirir G."/>
            <person name="Ndikumana S."/>
            <person name="Charron P."/>
            <person name="St-Onge C."/>
            <person name="Giorgi J."/>
            <person name="Kruger M."/>
            <person name="Marton T."/>
            <person name="Ropars J."/>
            <person name="Grigoriev I.V."/>
            <person name="Hainaut M."/>
            <person name="Henrissat B."/>
            <person name="Roux C."/>
            <person name="Martin F."/>
            <person name="Corradi N."/>
        </authorList>
    </citation>
    <scope>NUCLEOTIDE SEQUENCE [LARGE SCALE GENOMIC DNA]</scope>
    <source>
        <strain evidence="2 3">DAOM 197198</strain>
    </source>
</reference>
<dbReference type="EMBL" id="AUPC02000161">
    <property type="protein sequence ID" value="POG67958.1"/>
    <property type="molecule type" value="Genomic_DNA"/>
</dbReference>
<proteinExistence type="predicted"/>
<dbReference type="VEuPathDB" id="FungiDB:RhiirFUN_012249"/>
<reference evidence="2 3" key="1">
    <citation type="journal article" date="2013" name="Proc. Natl. Acad. Sci. U.S.A.">
        <title>Genome of an arbuscular mycorrhizal fungus provides insight into the oldest plant symbiosis.</title>
        <authorList>
            <person name="Tisserant E."/>
            <person name="Malbreil M."/>
            <person name="Kuo A."/>
            <person name="Kohler A."/>
            <person name="Symeonidi A."/>
            <person name="Balestrini R."/>
            <person name="Charron P."/>
            <person name="Duensing N."/>
            <person name="Frei Dit Frey N."/>
            <person name="Gianinazzi-Pearson V."/>
            <person name="Gilbert L.B."/>
            <person name="Handa Y."/>
            <person name="Herr J.R."/>
            <person name="Hijri M."/>
            <person name="Koul R."/>
            <person name="Kawaguchi M."/>
            <person name="Krajinski F."/>
            <person name="Lammers P.J."/>
            <person name="Masclaux F.G."/>
            <person name="Murat C."/>
            <person name="Morin E."/>
            <person name="Ndikumana S."/>
            <person name="Pagni M."/>
            <person name="Petitpierre D."/>
            <person name="Requena N."/>
            <person name="Rosikiewicz P."/>
            <person name="Riley R."/>
            <person name="Saito K."/>
            <person name="San Clemente H."/>
            <person name="Shapiro H."/>
            <person name="van Tuinen D."/>
            <person name="Becard G."/>
            <person name="Bonfante P."/>
            <person name="Paszkowski U."/>
            <person name="Shachar-Hill Y.Y."/>
            <person name="Tuskan G.A."/>
            <person name="Young P.W."/>
            <person name="Sanders I.R."/>
            <person name="Henrissat B."/>
            <person name="Rensing S.A."/>
            <person name="Grigoriev I.V."/>
            <person name="Corradi N."/>
            <person name="Roux C."/>
            <person name="Martin F."/>
        </authorList>
    </citation>
    <scope>NUCLEOTIDE SEQUENCE [LARGE SCALE GENOMIC DNA]</scope>
    <source>
        <strain evidence="2 3">DAOM 197198</strain>
    </source>
</reference>
<protein>
    <submittedName>
        <fullName evidence="2">Uncharacterized protein</fullName>
    </submittedName>
</protein>
<keyword evidence="3" id="KW-1185">Reference proteome</keyword>
<name>A0A2P4PRD3_RHIID</name>
<sequence>MVHFFVSVDEGQKNIISQQVIKIVEEICTFSEIYEAITEGVFGVCNVRVYVGKGDGKWNNLREGLYDDISLMSELELKYIRFIVHTEENNIVQQNQQFERNAFDIMMEHSHKPYFPSIKREDTQRDVLYNDQLVDLLWYIDPHHNTLAACSLYLPNIFKELSQYQCDSNYNKFYYTSHHKKESLKREKLKQLAESLELSIEVFELANMINQYAKYLQRVNNKVNVRHTSNMAVRNVSQDLQVYTVERCSEIDTKYQELSYFLSNKNNYEFFNLEEYIPSNPMQRYCYIQNLQLDFPVTIYRYHQGNYLGTLNYIWKAPLLADQRLETENARVISIIQESLPKYFTHQMRKNYSLIKKVTPVMLRTLYYDLTGDASTTSNPICKEIEDRLRLMLMLEDPSIIIDLQVNSAKYNSPLPTNIALPCEEWICLQFWPTNPTTAAAIHYTGRFNIKYQVQARQLRKDHPDAHYCACLFQYLREFAILYRSHVCFIAADDKHKILIGEGVPTSTGVRNKKNIVSTNTVLVASDHDFTKLSLTPSVTFFIDIPESIEHSFYNGKVFVSYKDTLFQPSTAIRHSTEFYNAIQSYYEPNIPPILCLYTDGGPDYRTTFGSVQISLLCLFLRGNFDILIALQTAPYHSWANPAERIMSIINLGLQGVAIMRDEMSSYLEKIFEKADTLEQIREAAKKNQDLKTELENCICNVQQLLCARTERLIILSIDKTLKISDTTMDILSKKTNLQEFMRTHCQIRHYSFQIKKCENADCNVCDTIRLPQDIFNGISFLPDPVLAQLDNDRYIDFKSIYGTETTEQYHPTLIAAIEKALTNTQQSIFKCIVDDWDYSCGSSLVPESHELYNVLFVREKISCESPIELSYYSSRKNNPLVCYWCGCDQELLEFPTYMTSKYKFVFPLCSICQSKGKDFFARIEIKTNTKGQKRKRNTNS</sequence>
<dbReference type="Proteomes" id="UP000018888">
    <property type="component" value="Unassembled WGS sequence"/>
</dbReference>